<sequence>MLIKALLLAIWVVLLDLWIAKHFHSSLGMNELLLLVGVPLSSALFAGVVDFFVDDAEINTLKNYLKGFVKRQLNYRVLAFLYLVFALFSLSFTTVSIAPLSNDQARTVTLHHLKRDMALHTYTGKLDKVLDMHLFVNPFVTEYKLSVSGYLPKIVRVRPFLGSLVVPDRDLVELPTLLFRPLMKSSRQLVNGGWVEIYRLDQDAKFKKLSEAQGTHAWFLGPRREQSATLRNTWRIENVALGLSDKVSAILMLRWRNPNSLPIDIDIGPGQIICALITNKERKRYFAGAITKVSQQSYQDLPLEHFENEDTRHETGIHSESANDVCTTLYQGKS</sequence>
<feature type="transmembrane region" description="Helical" evidence="1">
    <location>
        <begin position="73"/>
        <end position="92"/>
    </location>
</feature>
<evidence type="ECO:0000313" key="3">
    <source>
        <dbReference type="Proteomes" id="UP001595478"/>
    </source>
</evidence>
<gene>
    <name evidence="2" type="ORF">ACFOHL_11890</name>
</gene>
<keyword evidence="3" id="KW-1185">Reference proteome</keyword>
<keyword evidence="1" id="KW-0472">Membrane</keyword>
<protein>
    <submittedName>
        <fullName evidence="2">Uncharacterized protein</fullName>
    </submittedName>
</protein>
<proteinExistence type="predicted"/>
<evidence type="ECO:0000313" key="2">
    <source>
        <dbReference type="EMBL" id="MFC3122323.1"/>
    </source>
</evidence>
<keyword evidence="1" id="KW-0812">Transmembrane</keyword>
<feature type="transmembrane region" description="Helical" evidence="1">
    <location>
        <begin position="35"/>
        <end position="53"/>
    </location>
</feature>
<name>A0ABV7FRN2_9ALTE</name>
<dbReference type="EMBL" id="JBHRSW010000018">
    <property type="protein sequence ID" value="MFC3122323.1"/>
    <property type="molecule type" value="Genomic_DNA"/>
</dbReference>
<organism evidence="2 3">
    <name type="scientific">Agaribacter flavus</name>
    <dbReference type="NCBI Taxonomy" id="1902781"/>
    <lineage>
        <taxon>Bacteria</taxon>
        <taxon>Pseudomonadati</taxon>
        <taxon>Pseudomonadota</taxon>
        <taxon>Gammaproteobacteria</taxon>
        <taxon>Alteromonadales</taxon>
        <taxon>Alteromonadaceae</taxon>
        <taxon>Agaribacter</taxon>
    </lineage>
</organism>
<dbReference type="RefSeq" id="WP_376920451.1">
    <property type="nucleotide sequence ID" value="NZ_JBHRSW010000018.1"/>
</dbReference>
<dbReference type="Proteomes" id="UP001595478">
    <property type="component" value="Unassembled WGS sequence"/>
</dbReference>
<comment type="caution">
    <text evidence="2">The sequence shown here is derived from an EMBL/GenBank/DDBJ whole genome shotgun (WGS) entry which is preliminary data.</text>
</comment>
<reference evidence="3" key="1">
    <citation type="journal article" date="2019" name="Int. J. Syst. Evol. Microbiol.">
        <title>The Global Catalogue of Microorganisms (GCM) 10K type strain sequencing project: providing services to taxonomists for standard genome sequencing and annotation.</title>
        <authorList>
            <consortium name="The Broad Institute Genomics Platform"/>
            <consortium name="The Broad Institute Genome Sequencing Center for Infectious Disease"/>
            <person name="Wu L."/>
            <person name="Ma J."/>
        </authorList>
    </citation>
    <scope>NUCLEOTIDE SEQUENCE [LARGE SCALE GENOMIC DNA]</scope>
    <source>
        <strain evidence="3">KCTC 52473</strain>
    </source>
</reference>
<accession>A0ABV7FRN2</accession>
<evidence type="ECO:0000256" key="1">
    <source>
        <dbReference type="SAM" id="Phobius"/>
    </source>
</evidence>
<keyword evidence="1" id="KW-1133">Transmembrane helix</keyword>